<gene>
    <name evidence="2" type="primary">RvY_02268-1</name>
    <name evidence="2" type="synonym">RvY_02268.1</name>
    <name evidence="2" type="ORF">RvY_02268</name>
</gene>
<dbReference type="Proteomes" id="UP000186922">
    <property type="component" value="Unassembled WGS sequence"/>
</dbReference>
<sequence>MWHRDMTSLCSGKLLLLFLWNVGWVCMMNPFPMEDACQPPDTKTANPEALQEPCDECCAKQEEVTQMHKSITTTCVKYHSGNYSDTAKTCWCVSNFVKNCRVSVCQPAVHDSSGLPTVELSKDAIDTIDRGCSACCKAMVVPNIGVLLDHPTFFKQGHFDTSDRKCWCRWSSDL</sequence>
<comment type="caution">
    <text evidence="2">The sequence shown here is derived from an EMBL/GenBank/DDBJ whole genome shotgun (WGS) entry which is preliminary data.</text>
</comment>
<name>A0A1D1UR74_RAMVA</name>
<feature type="signal peptide" evidence="1">
    <location>
        <begin position="1"/>
        <end position="27"/>
    </location>
</feature>
<keyword evidence="1" id="KW-0732">Signal</keyword>
<dbReference type="AlphaFoldDB" id="A0A1D1UR74"/>
<keyword evidence="3" id="KW-1185">Reference proteome</keyword>
<dbReference type="EMBL" id="BDGG01000001">
    <property type="protein sequence ID" value="GAU89757.1"/>
    <property type="molecule type" value="Genomic_DNA"/>
</dbReference>
<evidence type="ECO:0000313" key="3">
    <source>
        <dbReference type="Proteomes" id="UP000186922"/>
    </source>
</evidence>
<proteinExistence type="predicted"/>
<evidence type="ECO:0000256" key="1">
    <source>
        <dbReference type="SAM" id="SignalP"/>
    </source>
</evidence>
<accession>A0A1D1UR74</accession>
<feature type="chain" id="PRO_5008897527" evidence="1">
    <location>
        <begin position="28"/>
        <end position="174"/>
    </location>
</feature>
<organism evidence="2 3">
    <name type="scientific">Ramazzottius varieornatus</name>
    <name type="common">Water bear</name>
    <name type="synonym">Tardigrade</name>
    <dbReference type="NCBI Taxonomy" id="947166"/>
    <lineage>
        <taxon>Eukaryota</taxon>
        <taxon>Metazoa</taxon>
        <taxon>Ecdysozoa</taxon>
        <taxon>Tardigrada</taxon>
        <taxon>Eutardigrada</taxon>
        <taxon>Parachela</taxon>
        <taxon>Hypsibioidea</taxon>
        <taxon>Ramazzottiidae</taxon>
        <taxon>Ramazzottius</taxon>
    </lineage>
</organism>
<reference evidence="2 3" key="1">
    <citation type="journal article" date="2016" name="Nat. Commun.">
        <title>Extremotolerant tardigrade genome and improved radiotolerance of human cultured cells by tardigrade-unique protein.</title>
        <authorList>
            <person name="Hashimoto T."/>
            <person name="Horikawa D.D."/>
            <person name="Saito Y."/>
            <person name="Kuwahara H."/>
            <person name="Kozuka-Hata H."/>
            <person name="Shin-I T."/>
            <person name="Minakuchi Y."/>
            <person name="Ohishi K."/>
            <person name="Motoyama A."/>
            <person name="Aizu T."/>
            <person name="Enomoto A."/>
            <person name="Kondo K."/>
            <person name="Tanaka S."/>
            <person name="Hara Y."/>
            <person name="Koshikawa S."/>
            <person name="Sagara H."/>
            <person name="Miura T."/>
            <person name="Yokobori S."/>
            <person name="Miyagawa K."/>
            <person name="Suzuki Y."/>
            <person name="Kubo T."/>
            <person name="Oyama M."/>
            <person name="Kohara Y."/>
            <person name="Fujiyama A."/>
            <person name="Arakawa K."/>
            <person name="Katayama T."/>
            <person name="Toyoda A."/>
            <person name="Kunieda T."/>
        </authorList>
    </citation>
    <scope>NUCLEOTIDE SEQUENCE [LARGE SCALE GENOMIC DNA]</scope>
    <source>
        <strain evidence="2 3">YOKOZUNA-1</strain>
    </source>
</reference>
<evidence type="ECO:0000313" key="2">
    <source>
        <dbReference type="EMBL" id="GAU89757.1"/>
    </source>
</evidence>
<protein>
    <submittedName>
        <fullName evidence="2">Uncharacterized protein</fullName>
    </submittedName>
</protein>